<dbReference type="InterPro" id="IPR043777">
    <property type="entry name" value="DUF5719"/>
</dbReference>
<keyword evidence="2" id="KW-0472">Membrane</keyword>
<name>A0A7J5BYR2_9MICO</name>
<feature type="compositionally biased region" description="Acidic residues" evidence="1">
    <location>
        <begin position="94"/>
        <end position="104"/>
    </location>
</feature>
<dbReference type="OrthoDB" id="3264966at2"/>
<protein>
    <recommendedName>
        <fullName evidence="5">Large extracellular alpha-helical protein</fullName>
    </recommendedName>
</protein>
<dbReference type="Pfam" id="PF18986">
    <property type="entry name" value="DUF5719"/>
    <property type="match status" value="1"/>
</dbReference>
<keyword evidence="2" id="KW-1133">Transmembrane helix</keyword>
<evidence type="ECO:0000256" key="1">
    <source>
        <dbReference type="SAM" id="MobiDB-lite"/>
    </source>
</evidence>
<organism evidence="3 4">
    <name type="scientific">Pseudoclavibacter chungangensis</name>
    <dbReference type="NCBI Taxonomy" id="587635"/>
    <lineage>
        <taxon>Bacteria</taxon>
        <taxon>Bacillati</taxon>
        <taxon>Actinomycetota</taxon>
        <taxon>Actinomycetes</taxon>
        <taxon>Micrococcales</taxon>
        <taxon>Microbacteriaceae</taxon>
        <taxon>Pseudoclavibacter</taxon>
    </lineage>
</organism>
<dbReference type="EMBL" id="WBJZ01000006">
    <property type="protein sequence ID" value="KAB1659489.1"/>
    <property type="molecule type" value="Genomic_DNA"/>
</dbReference>
<reference evidence="3 4" key="1">
    <citation type="submission" date="2019-09" db="EMBL/GenBank/DDBJ databases">
        <title>Phylogeny of genus Pseudoclavibacter and closely related genus.</title>
        <authorList>
            <person name="Li Y."/>
        </authorList>
    </citation>
    <scope>NUCLEOTIDE SEQUENCE [LARGE SCALE GENOMIC DNA]</scope>
    <source>
        <strain evidence="3 4">DSM 23821</strain>
    </source>
</reference>
<feature type="compositionally biased region" description="Basic and acidic residues" evidence="1">
    <location>
        <begin position="1"/>
        <end position="13"/>
    </location>
</feature>
<comment type="caution">
    <text evidence="3">The sequence shown here is derived from an EMBL/GenBank/DDBJ whole genome shotgun (WGS) entry which is preliminary data.</text>
</comment>
<keyword evidence="4" id="KW-1185">Reference proteome</keyword>
<feature type="compositionally biased region" description="Acidic residues" evidence="1">
    <location>
        <begin position="60"/>
        <end position="70"/>
    </location>
</feature>
<evidence type="ECO:0000313" key="4">
    <source>
        <dbReference type="Proteomes" id="UP000467240"/>
    </source>
</evidence>
<keyword evidence="2" id="KW-0812">Transmembrane</keyword>
<gene>
    <name evidence="3" type="ORF">F8O01_06065</name>
</gene>
<feature type="compositionally biased region" description="Low complexity" evidence="1">
    <location>
        <begin position="112"/>
        <end position="131"/>
    </location>
</feature>
<proteinExistence type="predicted"/>
<accession>A0A7J5BYR2</accession>
<feature type="transmembrane region" description="Helical" evidence="2">
    <location>
        <begin position="151"/>
        <end position="172"/>
    </location>
</feature>
<feature type="region of interest" description="Disordered" evidence="1">
    <location>
        <begin position="1"/>
        <end position="149"/>
    </location>
</feature>
<evidence type="ECO:0000313" key="3">
    <source>
        <dbReference type="EMBL" id="KAB1659489.1"/>
    </source>
</evidence>
<sequence>MAERDDRGPVGRDDVEETSADSSTLSGPDGTNTDEARDDSIHEVDGIPAIEGTSDAVAPDTEDAVDTENPEEPHAFSDEARADEETGVTADGDGAADSDADADADAVHGDEAANADSDADEAVAPVAPAASTWPTDHEPPARRRPGSAGRFTARGLAGLVGLALAATTVWAVTAFPLPSRAVNPPVEVFAPVPGDQQRVCAGPLAVLGLDASTPTDPALTGTAAIQVAGDADVVDVTGIAHVGTSAVAAPTTTSAAGPADFTAPGTIGDTPTTVSVAQSVALSGGARSGLAATACTAPSADQWVVGGSTTSGRSALLSLVNPTDTAAVVRADVYTEAGLATTPSLVELEVPAGAQRVVSLEGVVPDSPGFAVHVAASGAPVAASMHLVAAQGLTPLGIDIVGATASPSTRLDVVGVPFTSTASESDESLFTDRSAVFRALVTGDEAADVVVTVRELDGTPLEPITATLQPGAVTDIPLSSFPVGRYTVTLESSAPVVGAVRSSTAGTQVDMAWYAPSPALSGAQVAAVPAGPTPRVAVANPGTTTTAIRVRLAGGDERTIEIAPGATWQSEVPAGSTVELDGLEGAVASVTYDGPGQLAGMPVQPGNPLAEDLRVYR</sequence>
<feature type="compositionally biased region" description="Basic and acidic residues" evidence="1">
    <location>
        <begin position="71"/>
        <end position="84"/>
    </location>
</feature>
<evidence type="ECO:0000256" key="2">
    <source>
        <dbReference type="SAM" id="Phobius"/>
    </source>
</evidence>
<dbReference type="Proteomes" id="UP000467240">
    <property type="component" value="Unassembled WGS sequence"/>
</dbReference>
<feature type="compositionally biased region" description="Polar residues" evidence="1">
    <location>
        <begin position="20"/>
        <end position="33"/>
    </location>
</feature>
<feature type="compositionally biased region" description="Basic and acidic residues" evidence="1">
    <location>
        <begin position="34"/>
        <end position="45"/>
    </location>
</feature>
<dbReference type="RefSeq" id="WP_158039989.1">
    <property type="nucleotide sequence ID" value="NZ_JACCFV010000001.1"/>
</dbReference>
<evidence type="ECO:0008006" key="5">
    <source>
        <dbReference type="Google" id="ProtNLM"/>
    </source>
</evidence>
<dbReference type="AlphaFoldDB" id="A0A7J5BYR2"/>